<dbReference type="GO" id="GO:0016020">
    <property type="term" value="C:membrane"/>
    <property type="evidence" value="ECO:0007669"/>
    <property type="project" value="UniProtKB-SubCell"/>
</dbReference>
<evidence type="ECO:0000256" key="3">
    <source>
        <dbReference type="ARBA" id="ARBA00022989"/>
    </source>
</evidence>
<dbReference type="GO" id="GO:0043495">
    <property type="term" value="F:protein-membrane adaptor activity"/>
    <property type="evidence" value="ECO:0007669"/>
    <property type="project" value="TreeGrafter"/>
</dbReference>
<feature type="non-terminal residue" evidence="8">
    <location>
        <position position="1"/>
    </location>
</feature>
<dbReference type="EMBL" id="AHGT01000045">
    <property type="protein sequence ID" value="ESU36509.1"/>
    <property type="molecule type" value="Genomic_DNA"/>
</dbReference>
<dbReference type="AlphaFoldDB" id="V6TCP3"/>
<feature type="compositionally biased region" description="Basic and acidic residues" evidence="5">
    <location>
        <begin position="150"/>
        <end position="166"/>
    </location>
</feature>
<dbReference type="GO" id="GO:0005635">
    <property type="term" value="C:nuclear envelope"/>
    <property type="evidence" value="ECO:0007669"/>
    <property type="project" value="UniProtKB-ARBA"/>
</dbReference>
<protein>
    <submittedName>
        <fullName evidence="8">Putative SUN domain protein</fullName>
    </submittedName>
</protein>
<evidence type="ECO:0000256" key="1">
    <source>
        <dbReference type="ARBA" id="ARBA00004370"/>
    </source>
</evidence>
<dbReference type="PROSITE" id="PS51469">
    <property type="entry name" value="SUN"/>
    <property type="match status" value="1"/>
</dbReference>
<dbReference type="Pfam" id="PF07738">
    <property type="entry name" value="Sad1_UNC"/>
    <property type="match status" value="1"/>
</dbReference>
<dbReference type="PANTHER" id="PTHR12911:SF8">
    <property type="entry name" value="KLAROID PROTEIN-RELATED"/>
    <property type="match status" value="1"/>
</dbReference>
<dbReference type="InterPro" id="IPR012919">
    <property type="entry name" value="SUN_dom"/>
</dbReference>
<evidence type="ECO:0000259" key="7">
    <source>
        <dbReference type="PROSITE" id="PS51469"/>
    </source>
</evidence>
<dbReference type="VEuPathDB" id="GiardiaDB:DHA2_154376"/>
<feature type="region of interest" description="Disordered" evidence="5">
    <location>
        <begin position="145"/>
        <end position="239"/>
    </location>
</feature>
<feature type="compositionally biased region" description="Low complexity" evidence="5">
    <location>
        <begin position="167"/>
        <end position="186"/>
    </location>
</feature>
<comment type="subcellular location">
    <subcellularLocation>
        <location evidence="1">Membrane</location>
    </subcellularLocation>
</comment>
<keyword evidence="3 6" id="KW-1133">Transmembrane helix</keyword>
<evidence type="ECO:0000256" key="5">
    <source>
        <dbReference type="SAM" id="MobiDB-lite"/>
    </source>
</evidence>
<keyword evidence="4 6" id="KW-0472">Membrane</keyword>
<name>V6TCP3_GIAIN</name>
<evidence type="ECO:0000256" key="4">
    <source>
        <dbReference type="ARBA" id="ARBA00023136"/>
    </source>
</evidence>
<evidence type="ECO:0000256" key="6">
    <source>
        <dbReference type="SAM" id="Phobius"/>
    </source>
</evidence>
<dbReference type="InterPro" id="IPR045119">
    <property type="entry name" value="SUN1-5"/>
</dbReference>
<feature type="transmembrane region" description="Helical" evidence="6">
    <location>
        <begin position="283"/>
        <end position="304"/>
    </location>
</feature>
<feature type="compositionally biased region" description="Pro residues" evidence="5">
    <location>
        <begin position="187"/>
        <end position="198"/>
    </location>
</feature>
<reference evidence="9" key="1">
    <citation type="submission" date="2012-02" db="EMBL/GenBank/DDBJ databases">
        <title>Genome sequencing of Giardia lamblia Genotypes A2 and B isolates (DH and GS) and comparative analysis with the genomes of Genotypes A1 and E (WB and Pig).</title>
        <authorList>
            <person name="Adam R."/>
            <person name="Dahlstrom E."/>
            <person name="Martens C."/>
            <person name="Bruno D."/>
            <person name="Barbian K."/>
            <person name="Porcella S.F."/>
            <person name="Nash T."/>
        </authorList>
    </citation>
    <scope>NUCLEOTIDE SEQUENCE</scope>
    <source>
        <strain evidence="9">DH</strain>
    </source>
</reference>
<proteinExistence type="predicted"/>
<dbReference type="VEuPathDB" id="GiardiaDB:QR46_0747"/>
<feature type="domain" description="SUN" evidence="7">
    <location>
        <begin position="707"/>
        <end position="886"/>
    </location>
</feature>
<dbReference type="Proteomes" id="UP000018320">
    <property type="component" value="Unassembled WGS sequence"/>
</dbReference>
<keyword evidence="2 6" id="KW-0812">Transmembrane</keyword>
<organism evidence="8 9">
    <name type="scientific">Giardia intestinalis</name>
    <name type="common">Giardia lamblia</name>
    <dbReference type="NCBI Taxonomy" id="5741"/>
    <lineage>
        <taxon>Eukaryota</taxon>
        <taxon>Metamonada</taxon>
        <taxon>Diplomonadida</taxon>
        <taxon>Hexamitidae</taxon>
        <taxon>Giardiinae</taxon>
        <taxon>Giardia</taxon>
    </lineage>
</organism>
<dbReference type="VEuPathDB" id="GiardiaDB:GL50581_3990"/>
<sequence length="890" mass="97266">VEQDAILFRGVHADVRNGELAVANPTKCMLSALKPKSKLKIKIKMPPRTRSSGALVRMNPTREDEAYTKEVLRKTSDGFRAELTSGKSERITQNLRNQDEGTLRLQEYLMAAEVDARPPKKIDTLMDQSDALKLQKSLTALQVAPIQRSRVQEPPKYEITSEDKDSSSSQPQQASLSETSSTSTPPESSPTPSPPPARKSPKDVPKPATPTPLRQSATPIKKPSPAIQPSQEDEYTDEYVMVKQRVKRRPRPPSRLSTSTRVVTAGEPGMLYAYKKAWGCAEYVYASACGLLALMVLFIFSYLLMRLWTGCAGLGIVGAGVPLVPMHTGDGVAGVSCTGPSLKEIQSLLELNNKVLLKEWGNARAFTLDNKEIHNIATQVASKLSDQHQKLEFKIAEIIDKHTARATDQSITTNQLKDLAKIVRDEVTSATKERTSALSDAIAKFEKEMLNAQSATIDLMKDLLRNNSFNATSTPAKKASEKIKAAVGKISDATDAVVTAGSADFTALFTMIEGLSRRLETSYRNESITKELQALQQSILLDIQTQLKDAAAITNQVISDSLASIRTQTESLSTVLIDLAAKSAVNAEVSVNGTAPVMFASESLSSMQHAIDRIIVVLGELSDRVGSGFGSTGSHGDSQSSPLTLADLEEARYKLSQHITQQAQNVTLAIQERINASESKMIHEANERVDHLKMGLAGIIKKALLKQTSYSSESTSTVSQGVVDDLRLQYTDFTKQSFGTRIAGKSDDITNIAESLKTLISGNERVRLMFNENMSPGACWPTKKNGHVVLRFKDPVTLYYGTISHPAAPKLSTGRTTVPRDLTFIGRTTTGKEIQLGSFTFDVDGPEQQAFQLQENHDLIQVRVQFTNNGGEYTCIYNLGLFGEKDGKKL</sequence>
<gene>
    <name evidence="8" type="ORF">DHA2_154376</name>
</gene>
<dbReference type="Gene3D" id="2.60.120.260">
    <property type="entry name" value="Galactose-binding domain-like"/>
    <property type="match status" value="1"/>
</dbReference>
<dbReference type="VEuPathDB" id="GiardiaDB:GL50803_0061270"/>
<evidence type="ECO:0000313" key="9">
    <source>
        <dbReference type="Proteomes" id="UP000018320"/>
    </source>
</evidence>
<evidence type="ECO:0000256" key="2">
    <source>
        <dbReference type="ARBA" id="ARBA00022692"/>
    </source>
</evidence>
<reference evidence="8 9" key="2">
    <citation type="journal article" date="2013" name="Genome Biol. Evol.">
        <title>Genome sequencing of Giardia lamblia genotypes A2 and B isolates (DH and GS) and comparative analysis with the genomes of genotypes A1 and E (WB and Pig).</title>
        <authorList>
            <person name="Adam R.D."/>
            <person name="Dahlstrom E.W."/>
            <person name="Martens C.A."/>
            <person name="Bruno D.P."/>
            <person name="Barbian K.D."/>
            <person name="Ricklefs S.M."/>
            <person name="Hernandez M.M."/>
            <person name="Narla N.P."/>
            <person name="Patel R.B."/>
            <person name="Porcella S.F."/>
            <person name="Nash T.E."/>
        </authorList>
    </citation>
    <scope>NUCLEOTIDE SEQUENCE [LARGE SCALE GENOMIC DNA]</scope>
    <source>
        <strain evidence="8 9">DH</strain>
    </source>
</reference>
<evidence type="ECO:0000313" key="8">
    <source>
        <dbReference type="EMBL" id="ESU36509.1"/>
    </source>
</evidence>
<accession>V6TCP3</accession>
<comment type="caution">
    <text evidence="8">The sequence shown here is derived from an EMBL/GenBank/DDBJ whole genome shotgun (WGS) entry which is preliminary data.</text>
</comment>
<dbReference type="PANTHER" id="PTHR12911">
    <property type="entry name" value="SAD1/UNC-84-LIKE PROTEIN-RELATED"/>
    <property type="match status" value="1"/>
</dbReference>